<proteinExistence type="inferred from homology"/>
<dbReference type="EMBL" id="LAVO01000014">
    <property type="protein sequence ID" value="KOS09946.1"/>
    <property type="molecule type" value="Genomic_DNA"/>
</dbReference>
<dbReference type="InterPro" id="IPR006139">
    <property type="entry name" value="D-isomer_2_OHA_DH_cat_dom"/>
</dbReference>
<dbReference type="GO" id="GO:0051287">
    <property type="term" value="F:NAD binding"/>
    <property type="evidence" value="ECO:0007669"/>
    <property type="project" value="InterPro"/>
</dbReference>
<evidence type="ECO:0000259" key="5">
    <source>
        <dbReference type="Pfam" id="PF00389"/>
    </source>
</evidence>
<accession>A0A0M8MD40</accession>
<evidence type="ECO:0000256" key="2">
    <source>
        <dbReference type="ARBA" id="ARBA00023002"/>
    </source>
</evidence>
<dbReference type="InterPro" id="IPR029753">
    <property type="entry name" value="D-isomer_DH_CS"/>
</dbReference>
<dbReference type="PROSITE" id="PS00670">
    <property type="entry name" value="D_2_HYDROXYACID_DH_2"/>
    <property type="match status" value="1"/>
</dbReference>
<evidence type="ECO:0000313" key="7">
    <source>
        <dbReference type="EMBL" id="KOS09946.1"/>
    </source>
</evidence>
<reference evidence="7" key="1">
    <citation type="submission" date="2015-04" db="EMBL/GenBank/DDBJ databases">
        <title>Complete genome sequence of Microbacterium chocolatum SIT 101, a bacterium enantioselectively hydrolyzing mesomeric diesters.</title>
        <authorList>
            <person name="Li X."/>
            <person name="Xu Y."/>
        </authorList>
    </citation>
    <scope>NUCLEOTIDE SEQUENCE [LARGE SCALE GENOMIC DNA]</scope>
    <source>
        <strain evidence="7">SIT 101</strain>
    </source>
</reference>
<dbReference type="KEGG" id="mcw:A8L33_12630"/>
<protein>
    <recommendedName>
        <fullName evidence="9">D-3-phosphoglycerate dehydrogenase</fullName>
    </recommendedName>
</protein>
<keyword evidence="3" id="KW-0520">NAD</keyword>
<dbReference type="PROSITE" id="PS00671">
    <property type="entry name" value="D_2_HYDROXYACID_DH_3"/>
    <property type="match status" value="1"/>
</dbReference>
<dbReference type="InterPro" id="IPR050857">
    <property type="entry name" value="D-2-hydroxyacid_DH"/>
</dbReference>
<dbReference type="Pfam" id="PF00389">
    <property type="entry name" value="2-Hacid_dh"/>
    <property type="match status" value="1"/>
</dbReference>
<feature type="domain" description="D-isomer specific 2-hydroxyacid dehydrogenase NAD-binding" evidence="6">
    <location>
        <begin position="112"/>
        <end position="284"/>
    </location>
</feature>
<dbReference type="Pfam" id="PF02826">
    <property type="entry name" value="2-Hacid_dh_C"/>
    <property type="match status" value="1"/>
</dbReference>
<dbReference type="InterPro" id="IPR036291">
    <property type="entry name" value="NAD(P)-bd_dom_sf"/>
</dbReference>
<comment type="caution">
    <text evidence="7">The sequence shown here is derived from an EMBL/GenBank/DDBJ whole genome shotgun (WGS) entry which is preliminary data.</text>
</comment>
<dbReference type="PANTHER" id="PTHR42789">
    <property type="entry name" value="D-ISOMER SPECIFIC 2-HYDROXYACID DEHYDROGENASE FAMILY PROTEIN (AFU_ORTHOLOGUE AFUA_6G10090)"/>
    <property type="match status" value="1"/>
</dbReference>
<feature type="domain" description="D-isomer specific 2-hydroxyacid dehydrogenase catalytic" evidence="5">
    <location>
        <begin position="18"/>
        <end position="315"/>
    </location>
</feature>
<dbReference type="AlphaFoldDB" id="A0A0M8MD40"/>
<evidence type="ECO:0000259" key="6">
    <source>
        <dbReference type="Pfam" id="PF02826"/>
    </source>
</evidence>
<dbReference type="SUPFAM" id="SSF52283">
    <property type="entry name" value="Formate/glycerate dehydrogenase catalytic domain-like"/>
    <property type="match status" value="1"/>
</dbReference>
<organism evidence="7 8">
    <name type="scientific">Microbacterium aurantiacum</name>
    <dbReference type="NCBI Taxonomy" id="162393"/>
    <lineage>
        <taxon>Bacteria</taxon>
        <taxon>Bacillati</taxon>
        <taxon>Actinomycetota</taxon>
        <taxon>Actinomycetes</taxon>
        <taxon>Micrococcales</taxon>
        <taxon>Microbacteriaceae</taxon>
        <taxon>Microbacterium</taxon>
    </lineage>
</organism>
<gene>
    <name evidence="7" type="ORF">XI38_12920</name>
</gene>
<dbReference type="InterPro" id="IPR006140">
    <property type="entry name" value="D-isomer_DH_NAD-bd"/>
</dbReference>
<evidence type="ECO:0000256" key="3">
    <source>
        <dbReference type="ARBA" id="ARBA00023027"/>
    </source>
</evidence>
<dbReference type="PANTHER" id="PTHR42789:SF1">
    <property type="entry name" value="D-ISOMER SPECIFIC 2-HYDROXYACID DEHYDROGENASE FAMILY PROTEIN (AFU_ORTHOLOGUE AFUA_6G10090)"/>
    <property type="match status" value="1"/>
</dbReference>
<evidence type="ECO:0000256" key="4">
    <source>
        <dbReference type="RuleBase" id="RU003719"/>
    </source>
</evidence>
<dbReference type="OrthoDB" id="117809at2"/>
<evidence type="ECO:0000313" key="8">
    <source>
        <dbReference type="Proteomes" id="UP000037737"/>
    </source>
</evidence>
<sequence>MRVLVTPTSLSADRDHPALAPLRDLDAELVFNDAGRPLTSVEVAHALVGVDAVIAGLDDFDAAALAGADRLRLIARYGAGVDNVDLDAAHARGVAVTRTAGANAAAVAEMAIALAFAAARGIPILDAGVRAGEWPRGRGIELGGRSFGVLGFGAIGRHVAALARGLGMRVSAWDPLLPDAEMAAAGVTPRALDDLCATSDVVSVHVPLVPTTRHLLDATRLAMLPPGGIVINTARGGILDEEAARAALDAGRLHAVAVDVYESEPPSASPLIGHPRVVSTPHSAGHTAEAVTRMAEGTVAAVIALVRGEEPEGLVSARRAPR</sequence>
<keyword evidence="8" id="KW-1185">Reference proteome</keyword>
<dbReference type="Gene3D" id="3.40.50.720">
    <property type="entry name" value="NAD(P)-binding Rossmann-like Domain"/>
    <property type="match status" value="2"/>
</dbReference>
<name>A0A0M8MD40_9MICO</name>
<evidence type="ECO:0000256" key="1">
    <source>
        <dbReference type="ARBA" id="ARBA00005854"/>
    </source>
</evidence>
<dbReference type="PATRIC" id="fig|84292.3.peg.2625"/>
<dbReference type="Proteomes" id="UP000037737">
    <property type="component" value="Unassembled WGS sequence"/>
</dbReference>
<evidence type="ECO:0008006" key="9">
    <source>
        <dbReference type="Google" id="ProtNLM"/>
    </source>
</evidence>
<dbReference type="GO" id="GO:0016616">
    <property type="term" value="F:oxidoreductase activity, acting on the CH-OH group of donors, NAD or NADP as acceptor"/>
    <property type="evidence" value="ECO:0007669"/>
    <property type="project" value="InterPro"/>
</dbReference>
<comment type="similarity">
    <text evidence="1 4">Belongs to the D-isomer specific 2-hydroxyacid dehydrogenase family.</text>
</comment>
<dbReference type="SUPFAM" id="SSF51735">
    <property type="entry name" value="NAD(P)-binding Rossmann-fold domains"/>
    <property type="match status" value="1"/>
</dbReference>
<keyword evidence="2 4" id="KW-0560">Oxidoreductase</keyword>